<dbReference type="PANTHER" id="PTHR31001">
    <property type="entry name" value="UNCHARACTERIZED TRANSCRIPTIONAL REGULATORY PROTEIN"/>
    <property type="match status" value="1"/>
</dbReference>
<evidence type="ECO:0008006" key="5">
    <source>
        <dbReference type="Google" id="ProtNLM"/>
    </source>
</evidence>
<evidence type="ECO:0000313" key="4">
    <source>
        <dbReference type="Proteomes" id="UP000286045"/>
    </source>
</evidence>
<protein>
    <recommendedName>
        <fullName evidence="5">Transcription factor domain-containing protein</fullName>
    </recommendedName>
</protein>
<evidence type="ECO:0000256" key="1">
    <source>
        <dbReference type="ARBA" id="ARBA00004123"/>
    </source>
</evidence>
<dbReference type="InterPro" id="IPR050613">
    <property type="entry name" value="Sec_Metabolite_Reg"/>
</dbReference>
<name>A0A439D9H7_9PEZI</name>
<dbReference type="GO" id="GO:0005634">
    <property type="term" value="C:nucleus"/>
    <property type="evidence" value="ECO:0007669"/>
    <property type="project" value="UniProtKB-SubCell"/>
</dbReference>
<dbReference type="STRING" id="363999.A0A439D9H7"/>
<evidence type="ECO:0000313" key="3">
    <source>
        <dbReference type="EMBL" id="RWA11059.1"/>
    </source>
</evidence>
<accession>A0A439D9H7</accession>
<dbReference type="PANTHER" id="PTHR31001:SF40">
    <property type="entry name" value="ZN(II)2CYS6 TRANSCRIPTION FACTOR (EUROFUNG)"/>
    <property type="match status" value="1"/>
</dbReference>
<reference evidence="3 4" key="1">
    <citation type="submission" date="2018-12" db="EMBL/GenBank/DDBJ databases">
        <title>Draft genome sequence of Xylaria grammica IHI A82.</title>
        <authorList>
            <person name="Buettner E."/>
            <person name="Kellner H."/>
        </authorList>
    </citation>
    <scope>NUCLEOTIDE SEQUENCE [LARGE SCALE GENOMIC DNA]</scope>
    <source>
        <strain evidence="3 4">IHI A82</strain>
    </source>
</reference>
<organism evidence="3 4">
    <name type="scientific">Xylaria grammica</name>
    <dbReference type="NCBI Taxonomy" id="363999"/>
    <lineage>
        <taxon>Eukaryota</taxon>
        <taxon>Fungi</taxon>
        <taxon>Dikarya</taxon>
        <taxon>Ascomycota</taxon>
        <taxon>Pezizomycotina</taxon>
        <taxon>Sordariomycetes</taxon>
        <taxon>Xylariomycetidae</taxon>
        <taxon>Xylariales</taxon>
        <taxon>Xylariaceae</taxon>
        <taxon>Xylaria</taxon>
    </lineage>
</organism>
<comment type="subcellular location">
    <subcellularLocation>
        <location evidence="1">Nucleus</location>
    </subcellularLocation>
</comment>
<keyword evidence="2" id="KW-0539">Nucleus</keyword>
<proteinExistence type="predicted"/>
<keyword evidence="4" id="KW-1185">Reference proteome</keyword>
<sequence length="356" mass="40264">MHSFVDGDHSYRAWRRMGDVISSVFALGYHEDIDTKADAPFYLTQLRKTAFARIYSADKNVAIFLGRPPRMTKRYCHFQIPSSFPDRRSNIDFWDPEAKASYIIETRWSALCASLKEEILELSRDKNNETYAQEISNIQTRAEAQWEALPPRFQLQGSLLHHDIESPFEGDFLISARLNHLHVLFLLRLLLSNTLVEPDTPIVTIAGEMLSLVVEVILMRDQIINSGTGLIAHYGLPAAGILILAMLKRGDTPMPITVSRAKVLQDMSVYVTEIERGVIVGKENPVYVLLFRATRTIQKFLDSFLSGTAQDTFEIDSIAETGEADWAAILGQDLWDFETGFWPNLADHTFDPPLSA</sequence>
<gene>
    <name evidence="3" type="ORF">EKO27_g4060</name>
</gene>
<dbReference type="Proteomes" id="UP000286045">
    <property type="component" value="Unassembled WGS sequence"/>
</dbReference>
<comment type="caution">
    <text evidence="3">The sequence shown here is derived from an EMBL/GenBank/DDBJ whole genome shotgun (WGS) entry which is preliminary data.</text>
</comment>
<dbReference type="AlphaFoldDB" id="A0A439D9H7"/>
<evidence type="ECO:0000256" key="2">
    <source>
        <dbReference type="ARBA" id="ARBA00023242"/>
    </source>
</evidence>
<dbReference type="CDD" id="cd12148">
    <property type="entry name" value="fungal_TF_MHR"/>
    <property type="match status" value="1"/>
</dbReference>
<dbReference type="EMBL" id="RYZI01000092">
    <property type="protein sequence ID" value="RWA11059.1"/>
    <property type="molecule type" value="Genomic_DNA"/>
</dbReference>